<dbReference type="Gene3D" id="3.20.20.30">
    <property type="entry name" value="Luciferase-like domain"/>
    <property type="match status" value="1"/>
</dbReference>
<evidence type="ECO:0000313" key="4">
    <source>
        <dbReference type="EMBL" id="GAA0569599.1"/>
    </source>
</evidence>
<evidence type="ECO:0000256" key="2">
    <source>
        <dbReference type="SAM" id="MobiDB-lite"/>
    </source>
</evidence>
<gene>
    <name evidence="4" type="ORF">GCM10010390_85820</name>
</gene>
<dbReference type="EMBL" id="BAAABZ010000084">
    <property type="protein sequence ID" value="GAA0569599.1"/>
    <property type="molecule type" value="Genomic_DNA"/>
</dbReference>
<dbReference type="InterPro" id="IPR036661">
    <property type="entry name" value="Luciferase-like_sf"/>
</dbReference>
<dbReference type="Pfam" id="PF00296">
    <property type="entry name" value="Bac_luciferase"/>
    <property type="match status" value="1"/>
</dbReference>
<sequence>MPVPEPPSPWLPTGLEGTASEATAGPFPFPLPATAAGAARTRQVTLVPAVSSPPLRPPAVPAKTVATLDRLTGSRGQLGLGAGAFWEAVEAMGGSRRTPKEAVDVREEATTVIRAMWSGERSVRTHGAHYSLAGVHPGPRRPPSCGCGWARTGPACRR</sequence>
<protein>
    <recommendedName>
        <fullName evidence="3">Luciferase-like domain-containing protein</fullName>
    </recommendedName>
</protein>
<dbReference type="InterPro" id="IPR011251">
    <property type="entry name" value="Luciferase-like_dom"/>
</dbReference>
<name>A0ABP3PL95_9ACTN</name>
<evidence type="ECO:0000313" key="5">
    <source>
        <dbReference type="Proteomes" id="UP001501576"/>
    </source>
</evidence>
<dbReference type="RefSeq" id="WP_260613218.1">
    <property type="nucleotide sequence ID" value="NZ_BAAABZ010000084.1"/>
</dbReference>
<evidence type="ECO:0000259" key="3">
    <source>
        <dbReference type="Pfam" id="PF00296"/>
    </source>
</evidence>
<feature type="domain" description="Luciferase-like" evidence="3">
    <location>
        <begin position="25"/>
        <end position="141"/>
    </location>
</feature>
<dbReference type="PANTHER" id="PTHR43244">
    <property type="match status" value="1"/>
</dbReference>
<dbReference type="Proteomes" id="UP001501576">
    <property type="component" value="Unassembled WGS sequence"/>
</dbReference>
<comment type="caution">
    <text evidence="4">The sequence shown here is derived from an EMBL/GenBank/DDBJ whole genome shotgun (WGS) entry which is preliminary data.</text>
</comment>
<feature type="region of interest" description="Disordered" evidence="2">
    <location>
        <begin position="1"/>
        <end position="24"/>
    </location>
</feature>
<organism evidence="4 5">
    <name type="scientific">Streptomyces mordarskii</name>
    <dbReference type="NCBI Taxonomy" id="1226758"/>
    <lineage>
        <taxon>Bacteria</taxon>
        <taxon>Bacillati</taxon>
        <taxon>Actinomycetota</taxon>
        <taxon>Actinomycetes</taxon>
        <taxon>Kitasatosporales</taxon>
        <taxon>Streptomycetaceae</taxon>
        <taxon>Streptomyces</taxon>
    </lineage>
</organism>
<dbReference type="SUPFAM" id="SSF51679">
    <property type="entry name" value="Bacterial luciferase-like"/>
    <property type="match status" value="1"/>
</dbReference>
<reference evidence="5" key="1">
    <citation type="journal article" date="2019" name="Int. J. Syst. Evol. Microbiol.">
        <title>The Global Catalogue of Microorganisms (GCM) 10K type strain sequencing project: providing services to taxonomists for standard genome sequencing and annotation.</title>
        <authorList>
            <consortium name="The Broad Institute Genomics Platform"/>
            <consortium name="The Broad Institute Genome Sequencing Center for Infectious Disease"/>
            <person name="Wu L."/>
            <person name="Ma J."/>
        </authorList>
    </citation>
    <scope>NUCLEOTIDE SEQUENCE [LARGE SCALE GENOMIC DNA]</scope>
    <source>
        <strain evidence="5">JCM 5052</strain>
    </source>
</reference>
<dbReference type="PANTHER" id="PTHR43244:SF1">
    <property type="entry name" value="5,10-METHYLENETETRAHYDROMETHANOPTERIN REDUCTASE"/>
    <property type="match status" value="1"/>
</dbReference>
<feature type="compositionally biased region" description="Pro residues" evidence="2">
    <location>
        <begin position="1"/>
        <end position="10"/>
    </location>
</feature>
<keyword evidence="5" id="KW-1185">Reference proteome</keyword>
<keyword evidence="1" id="KW-0560">Oxidoreductase</keyword>
<evidence type="ECO:0000256" key="1">
    <source>
        <dbReference type="ARBA" id="ARBA00023002"/>
    </source>
</evidence>
<accession>A0ABP3PL95</accession>
<proteinExistence type="predicted"/>
<dbReference type="InterPro" id="IPR050564">
    <property type="entry name" value="F420-G6PD/mer"/>
</dbReference>